<name>A0ABS0FWD2_9PSED</name>
<sequence length="63" mass="7149">MNFEKLIQHQAEQVFGSKAKANIWLSQPRTVFSGATALECVRDEAGYRRVRGVLDRIEHGFVS</sequence>
<evidence type="ECO:0000313" key="3">
    <source>
        <dbReference type="Proteomes" id="UP000639294"/>
    </source>
</evidence>
<keyword evidence="3" id="KW-1185">Reference proteome</keyword>
<protein>
    <submittedName>
        <fullName evidence="2">DUF2384 domain-containing protein</fullName>
    </submittedName>
</protein>
<dbReference type="InterPro" id="IPR024467">
    <property type="entry name" value="Xre/MbcA/ParS-like_toxin-bd"/>
</dbReference>
<evidence type="ECO:0000313" key="2">
    <source>
        <dbReference type="EMBL" id="MBF8644662.1"/>
    </source>
</evidence>
<comment type="caution">
    <text evidence="2">The sequence shown here is derived from an EMBL/GenBank/DDBJ whole genome shotgun (WGS) entry which is preliminary data.</text>
</comment>
<organism evidence="2 3">
    <name type="scientific">Pseudomonas pudica</name>
    <dbReference type="NCBI Taxonomy" id="272772"/>
    <lineage>
        <taxon>Bacteria</taxon>
        <taxon>Pseudomonadati</taxon>
        <taxon>Pseudomonadota</taxon>
        <taxon>Gammaproteobacteria</taxon>
        <taxon>Pseudomonadales</taxon>
        <taxon>Pseudomonadaceae</taxon>
        <taxon>Pseudomonas</taxon>
    </lineage>
</organism>
<dbReference type="Proteomes" id="UP000639294">
    <property type="component" value="Unassembled WGS sequence"/>
</dbReference>
<accession>A0ABS0FWD2</accession>
<dbReference type="EMBL" id="JADLJS010000003">
    <property type="protein sequence ID" value="MBF8644662.1"/>
    <property type="molecule type" value="Genomic_DNA"/>
</dbReference>
<proteinExistence type="predicted"/>
<dbReference type="RefSeq" id="WP_196173002.1">
    <property type="nucleotide sequence ID" value="NZ_JADLJR010000006.1"/>
</dbReference>
<feature type="domain" description="Antitoxin Xre/MbcA/ParS-like toxin-binding" evidence="1">
    <location>
        <begin position="10"/>
        <end position="60"/>
    </location>
</feature>
<gene>
    <name evidence="2" type="ORF">IRZ77_03690</name>
</gene>
<reference evidence="2 3" key="1">
    <citation type="submission" date="2020-10" db="EMBL/GenBank/DDBJ databases">
        <title>Genome sequences of Pseudomonas isolates.</title>
        <authorList>
            <person name="Wessels L."/>
            <person name="Reich F."/>
            <person name="Hammerl J."/>
        </authorList>
    </citation>
    <scope>NUCLEOTIDE SEQUENCE [LARGE SCALE GENOMIC DNA]</scope>
    <source>
        <strain evidence="2 3">20-MO00628-0</strain>
    </source>
</reference>
<dbReference type="Pfam" id="PF09722">
    <property type="entry name" value="Xre_MbcA_ParS_C"/>
    <property type="match status" value="1"/>
</dbReference>
<evidence type="ECO:0000259" key="1">
    <source>
        <dbReference type="Pfam" id="PF09722"/>
    </source>
</evidence>